<dbReference type="OrthoDB" id="194775at2759"/>
<dbReference type="InterPro" id="IPR017901">
    <property type="entry name" value="C-CAP_CF_C-like"/>
</dbReference>
<keyword evidence="9" id="KW-1185">Reference proteome</keyword>
<dbReference type="Proteomes" id="UP000076798">
    <property type="component" value="Unassembled WGS sequence"/>
</dbReference>
<dbReference type="GO" id="GO:0005737">
    <property type="term" value="C:cytoplasm"/>
    <property type="evidence" value="ECO:0007669"/>
    <property type="project" value="UniProtKB-SubCell"/>
</dbReference>
<evidence type="ECO:0000256" key="4">
    <source>
        <dbReference type="ARBA" id="ARBA00022990"/>
    </source>
</evidence>
<keyword evidence="3" id="KW-0963">Cytoplasm</keyword>
<proteinExistence type="inferred from homology"/>
<dbReference type="Gene3D" id="2.160.20.70">
    <property type="match status" value="1"/>
</dbReference>
<feature type="region of interest" description="Disordered" evidence="6">
    <location>
        <begin position="88"/>
        <end position="119"/>
    </location>
</feature>
<protein>
    <submittedName>
        <fullName evidence="8">TBCC-domain-containing protein</fullName>
    </submittedName>
</protein>
<evidence type="ECO:0000256" key="2">
    <source>
        <dbReference type="ARBA" id="ARBA00008848"/>
    </source>
</evidence>
<evidence type="ECO:0000256" key="6">
    <source>
        <dbReference type="SAM" id="MobiDB-lite"/>
    </source>
</evidence>
<dbReference type="Gene3D" id="1.20.58.1250">
    <property type="entry name" value="Tubulin Binding Cofactor C, N-terminal domain"/>
    <property type="match status" value="1"/>
</dbReference>
<name>A0A166I409_9AGAM</name>
<dbReference type="Pfam" id="PF16752">
    <property type="entry name" value="TBCC_N"/>
    <property type="match status" value="1"/>
</dbReference>
<accession>A0A166I409</accession>
<feature type="domain" description="C-CAP/cofactor C-like" evidence="7">
    <location>
        <begin position="126"/>
        <end position="262"/>
    </location>
</feature>
<gene>
    <name evidence="8" type="ORF">SISSUDRAFT_1124893</name>
</gene>
<evidence type="ECO:0000313" key="8">
    <source>
        <dbReference type="EMBL" id="KZT43370.1"/>
    </source>
</evidence>
<dbReference type="EMBL" id="KV428008">
    <property type="protein sequence ID" value="KZT43370.1"/>
    <property type="molecule type" value="Genomic_DNA"/>
</dbReference>
<comment type="subcellular location">
    <subcellularLocation>
        <location evidence="1">Cytoplasm</location>
    </subcellularLocation>
</comment>
<dbReference type="InterPro" id="IPR031925">
    <property type="entry name" value="TBCC_N"/>
</dbReference>
<dbReference type="GO" id="GO:0007023">
    <property type="term" value="P:post-chaperonin tubulin folding pathway"/>
    <property type="evidence" value="ECO:0007669"/>
    <property type="project" value="InterPro"/>
</dbReference>
<evidence type="ECO:0000313" key="9">
    <source>
        <dbReference type="Proteomes" id="UP000076798"/>
    </source>
</evidence>
<reference evidence="8 9" key="1">
    <citation type="journal article" date="2016" name="Mol. Biol. Evol.">
        <title>Comparative Genomics of Early-Diverging Mushroom-Forming Fungi Provides Insights into the Origins of Lignocellulose Decay Capabilities.</title>
        <authorList>
            <person name="Nagy L.G."/>
            <person name="Riley R."/>
            <person name="Tritt A."/>
            <person name="Adam C."/>
            <person name="Daum C."/>
            <person name="Floudas D."/>
            <person name="Sun H."/>
            <person name="Yadav J.S."/>
            <person name="Pangilinan J."/>
            <person name="Larsson K.H."/>
            <person name="Matsuura K."/>
            <person name="Barry K."/>
            <person name="Labutti K."/>
            <person name="Kuo R."/>
            <person name="Ohm R.A."/>
            <person name="Bhattacharya S.S."/>
            <person name="Shirouzu T."/>
            <person name="Yoshinaga Y."/>
            <person name="Martin F.M."/>
            <person name="Grigoriev I.V."/>
            <person name="Hibbett D.S."/>
        </authorList>
    </citation>
    <scope>NUCLEOTIDE SEQUENCE [LARGE SCALE GENOMIC DNA]</scope>
    <source>
        <strain evidence="8 9">HHB10207 ss-3</strain>
    </source>
</reference>
<dbReference type="PROSITE" id="PS51329">
    <property type="entry name" value="C_CAP_COFACTOR_C"/>
    <property type="match status" value="1"/>
</dbReference>
<dbReference type="InterPro" id="IPR016098">
    <property type="entry name" value="CAP/MinC_C"/>
</dbReference>
<dbReference type="InterPro" id="IPR012945">
    <property type="entry name" value="Tubulin-bd_cofactor_C_dom"/>
</dbReference>
<evidence type="ECO:0000256" key="3">
    <source>
        <dbReference type="ARBA" id="ARBA00022490"/>
    </source>
</evidence>
<dbReference type="GO" id="GO:0015631">
    <property type="term" value="F:tubulin binding"/>
    <property type="evidence" value="ECO:0007669"/>
    <property type="project" value="InterPro"/>
</dbReference>
<dbReference type="GO" id="GO:0007021">
    <property type="term" value="P:tubulin complex assembly"/>
    <property type="evidence" value="ECO:0007669"/>
    <property type="project" value="TreeGrafter"/>
</dbReference>
<evidence type="ECO:0000256" key="5">
    <source>
        <dbReference type="ARBA" id="ARBA00026055"/>
    </source>
</evidence>
<dbReference type="AlphaFoldDB" id="A0A166I409"/>
<evidence type="ECO:0000256" key="1">
    <source>
        <dbReference type="ARBA" id="ARBA00004496"/>
    </source>
</evidence>
<dbReference type="InterPro" id="IPR038397">
    <property type="entry name" value="TBCC_N_sf"/>
</dbReference>
<dbReference type="STRING" id="1314776.A0A166I409"/>
<comment type="subunit">
    <text evidence="5">Supercomplex made of cofactors A to E. Cofactors A and D function by capturing and stabilizing tubulin in a quasi-native conformation. Cofactor E binds to the cofactor D-tubulin complex; interaction with cofactor C then causes the release of tubulin polypeptides that are committed to the native state.</text>
</comment>
<dbReference type="PANTHER" id="PTHR15139:SF0">
    <property type="entry name" value="TUBULIN-SPECIFIC CHAPERONE C"/>
    <property type="match status" value="1"/>
</dbReference>
<keyword evidence="4" id="KW-0007">Acetylation</keyword>
<evidence type="ECO:0000259" key="7">
    <source>
        <dbReference type="PROSITE" id="PS51329"/>
    </source>
</evidence>
<sequence>MASAERHSVFYAEFQARKKDILKDLEDPINLTRANEGTASLQKILVDAAGDLPAYDQRQYETQIKELQQKIESERNRSVPTTRFAFRKKAAVKSASQGSSTSPTKPATETATPEIASQSMSIASRTSSYIGWSSVSLESSALIVSDLDSCIVNLIEHRENTSLSKTPAINSVHVKNLTKTILLLPHIEGSAILDHLQDCIVVVACQQFRIHSSQNSTILLLTPSHPIIEYCSSLSFGSYPRLSSSSAELGPSKHAEVQDFGHLLQTPSPNWHLLSSSEEEVCHQRIERLLDTPPDNALLRIADILNT</sequence>
<organism evidence="8 9">
    <name type="scientific">Sistotremastrum suecicum HHB10207 ss-3</name>
    <dbReference type="NCBI Taxonomy" id="1314776"/>
    <lineage>
        <taxon>Eukaryota</taxon>
        <taxon>Fungi</taxon>
        <taxon>Dikarya</taxon>
        <taxon>Basidiomycota</taxon>
        <taxon>Agaricomycotina</taxon>
        <taxon>Agaricomycetes</taxon>
        <taxon>Sistotremastrales</taxon>
        <taxon>Sistotremastraceae</taxon>
        <taxon>Sistotremastrum</taxon>
    </lineage>
</organism>
<dbReference type="InterPro" id="IPR027684">
    <property type="entry name" value="TBCC"/>
</dbReference>
<feature type="compositionally biased region" description="Low complexity" evidence="6">
    <location>
        <begin position="99"/>
        <end position="117"/>
    </location>
</feature>
<comment type="similarity">
    <text evidence="2">Belongs to the TBCC family.</text>
</comment>
<dbReference type="PANTHER" id="PTHR15139">
    <property type="entry name" value="TUBULIN FOLDING COFACTOR C"/>
    <property type="match status" value="1"/>
</dbReference>
<dbReference type="Pfam" id="PF07986">
    <property type="entry name" value="TBCC"/>
    <property type="match status" value="1"/>
</dbReference>